<reference evidence="2" key="2">
    <citation type="submission" date="2018-03" db="EMBL/GenBank/DDBJ databases">
        <title>The Triticum urartu genome reveals the dynamic nature of wheat genome evolution.</title>
        <authorList>
            <person name="Ling H."/>
            <person name="Ma B."/>
            <person name="Shi X."/>
            <person name="Liu H."/>
            <person name="Dong L."/>
            <person name="Sun H."/>
            <person name="Cao Y."/>
            <person name="Gao Q."/>
            <person name="Zheng S."/>
            <person name="Li Y."/>
            <person name="Yu Y."/>
            <person name="Du H."/>
            <person name="Qi M."/>
            <person name="Li Y."/>
            <person name="Yu H."/>
            <person name="Cui Y."/>
            <person name="Wang N."/>
            <person name="Chen C."/>
            <person name="Wu H."/>
            <person name="Zhao Y."/>
            <person name="Zhang J."/>
            <person name="Li Y."/>
            <person name="Zhou W."/>
            <person name="Zhang B."/>
            <person name="Hu W."/>
            <person name="Eijk M."/>
            <person name="Tang J."/>
            <person name="Witsenboer H."/>
            <person name="Zhao S."/>
            <person name="Li Z."/>
            <person name="Zhang A."/>
            <person name="Wang D."/>
            <person name="Liang C."/>
        </authorList>
    </citation>
    <scope>NUCLEOTIDE SEQUENCE [LARGE SCALE GENOMIC DNA]</scope>
    <source>
        <strain evidence="2">cv. G1812</strain>
    </source>
</reference>
<evidence type="ECO:0000256" key="1">
    <source>
        <dbReference type="SAM" id="MobiDB-lite"/>
    </source>
</evidence>
<dbReference type="EnsemblPlants" id="TuG1812G0700005923.01.T01">
    <property type="protein sequence ID" value="TuG1812G0700005923.01.T01.cds285278"/>
    <property type="gene ID" value="TuG1812G0700005923.01"/>
</dbReference>
<protein>
    <submittedName>
        <fullName evidence="2">Uncharacterized protein</fullName>
    </submittedName>
</protein>
<name>A0A8R7RB57_TRIUA</name>
<keyword evidence="3" id="KW-1185">Reference proteome</keyword>
<dbReference type="Proteomes" id="UP000015106">
    <property type="component" value="Chromosome 7"/>
</dbReference>
<dbReference type="Gramene" id="TuG1812G0700005923.01.T01">
    <property type="protein sequence ID" value="TuG1812G0700005923.01.T01.cds285278"/>
    <property type="gene ID" value="TuG1812G0700005923.01"/>
</dbReference>
<feature type="compositionally biased region" description="Low complexity" evidence="1">
    <location>
        <begin position="9"/>
        <end position="37"/>
    </location>
</feature>
<organism evidence="2 3">
    <name type="scientific">Triticum urartu</name>
    <name type="common">Red wild einkorn</name>
    <name type="synonym">Crithodium urartu</name>
    <dbReference type="NCBI Taxonomy" id="4572"/>
    <lineage>
        <taxon>Eukaryota</taxon>
        <taxon>Viridiplantae</taxon>
        <taxon>Streptophyta</taxon>
        <taxon>Embryophyta</taxon>
        <taxon>Tracheophyta</taxon>
        <taxon>Spermatophyta</taxon>
        <taxon>Magnoliopsida</taxon>
        <taxon>Liliopsida</taxon>
        <taxon>Poales</taxon>
        <taxon>Poaceae</taxon>
        <taxon>BOP clade</taxon>
        <taxon>Pooideae</taxon>
        <taxon>Triticodae</taxon>
        <taxon>Triticeae</taxon>
        <taxon>Triticinae</taxon>
        <taxon>Triticum</taxon>
    </lineage>
</organism>
<reference evidence="3" key="1">
    <citation type="journal article" date="2013" name="Nature">
        <title>Draft genome of the wheat A-genome progenitor Triticum urartu.</title>
        <authorList>
            <person name="Ling H.Q."/>
            <person name="Zhao S."/>
            <person name="Liu D."/>
            <person name="Wang J."/>
            <person name="Sun H."/>
            <person name="Zhang C."/>
            <person name="Fan H."/>
            <person name="Li D."/>
            <person name="Dong L."/>
            <person name="Tao Y."/>
            <person name="Gao C."/>
            <person name="Wu H."/>
            <person name="Li Y."/>
            <person name="Cui Y."/>
            <person name="Guo X."/>
            <person name="Zheng S."/>
            <person name="Wang B."/>
            <person name="Yu K."/>
            <person name="Liang Q."/>
            <person name="Yang W."/>
            <person name="Lou X."/>
            <person name="Chen J."/>
            <person name="Feng M."/>
            <person name="Jian J."/>
            <person name="Zhang X."/>
            <person name="Luo G."/>
            <person name="Jiang Y."/>
            <person name="Liu J."/>
            <person name="Wang Z."/>
            <person name="Sha Y."/>
            <person name="Zhang B."/>
            <person name="Wu H."/>
            <person name="Tang D."/>
            <person name="Shen Q."/>
            <person name="Xue P."/>
            <person name="Zou S."/>
            <person name="Wang X."/>
            <person name="Liu X."/>
            <person name="Wang F."/>
            <person name="Yang Y."/>
            <person name="An X."/>
            <person name="Dong Z."/>
            <person name="Zhang K."/>
            <person name="Zhang X."/>
            <person name="Luo M.C."/>
            <person name="Dvorak J."/>
            <person name="Tong Y."/>
            <person name="Wang J."/>
            <person name="Yang H."/>
            <person name="Li Z."/>
            <person name="Wang D."/>
            <person name="Zhang A."/>
            <person name="Wang J."/>
        </authorList>
    </citation>
    <scope>NUCLEOTIDE SEQUENCE</scope>
    <source>
        <strain evidence="3">cv. G1812</strain>
    </source>
</reference>
<dbReference type="AlphaFoldDB" id="A0A8R7RB57"/>
<evidence type="ECO:0000313" key="2">
    <source>
        <dbReference type="EnsemblPlants" id="TuG1812G0700005923.01.T01.cds285278"/>
    </source>
</evidence>
<sequence length="56" mass="5942">MDGKSNHLGTSRGTRGRGHTPSTTRASPPAAAPTGSAIRYSRTMTGKKVKQHHDVK</sequence>
<feature type="region of interest" description="Disordered" evidence="1">
    <location>
        <begin position="1"/>
        <end position="56"/>
    </location>
</feature>
<feature type="compositionally biased region" description="Basic residues" evidence="1">
    <location>
        <begin position="45"/>
        <end position="56"/>
    </location>
</feature>
<accession>A0A8R7RB57</accession>
<evidence type="ECO:0000313" key="3">
    <source>
        <dbReference type="Proteomes" id="UP000015106"/>
    </source>
</evidence>
<reference evidence="2" key="3">
    <citation type="submission" date="2022-06" db="UniProtKB">
        <authorList>
            <consortium name="EnsemblPlants"/>
        </authorList>
    </citation>
    <scope>IDENTIFICATION</scope>
</reference>
<proteinExistence type="predicted"/>